<reference evidence="2" key="1">
    <citation type="journal article" date="2019" name="Int. J. Syst. Evol. Microbiol.">
        <title>The Global Catalogue of Microorganisms (GCM) 10K type strain sequencing project: providing services to taxonomists for standard genome sequencing and annotation.</title>
        <authorList>
            <consortium name="The Broad Institute Genomics Platform"/>
            <consortium name="The Broad Institute Genome Sequencing Center for Infectious Disease"/>
            <person name="Wu L."/>
            <person name="Ma J."/>
        </authorList>
    </citation>
    <scope>NUCLEOTIDE SEQUENCE [LARGE SCALE GENOMIC DNA]</scope>
    <source>
        <strain evidence="2">JCM 32148</strain>
    </source>
</reference>
<comment type="caution">
    <text evidence="1">The sequence shown here is derived from an EMBL/GenBank/DDBJ whole genome shotgun (WGS) entry which is preliminary data.</text>
</comment>
<name>A0ABW2ZYN8_9ACTN</name>
<accession>A0ABW2ZYN8</accession>
<keyword evidence="2" id="KW-1185">Reference proteome</keyword>
<gene>
    <name evidence="1" type="ORF">ACFQZ8_07520</name>
</gene>
<evidence type="ECO:0008006" key="3">
    <source>
        <dbReference type="Google" id="ProtNLM"/>
    </source>
</evidence>
<dbReference type="EMBL" id="JBHTHM010000218">
    <property type="protein sequence ID" value="MFD0783760.1"/>
    <property type="molecule type" value="Genomic_DNA"/>
</dbReference>
<evidence type="ECO:0000313" key="1">
    <source>
        <dbReference type="EMBL" id="MFD0783760.1"/>
    </source>
</evidence>
<protein>
    <recommendedName>
        <fullName evidence="3">4Fe-4S ferredoxin-type domain-containing protein</fullName>
    </recommendedName>
</protein>
<evidence type="ECO:0000313" key="2">
    <source>
        <dbReference type="Proteomes" id="UP001597053"/>
    </source>
</evidence>
<proteinExistence type="predicted"/>
<organism evidence="1 2">
    <name type="scientific">Micromonospora azadirachtae</name>
    <dbReference type="NCBI Taxonomy" id="1970735"/>
    <lineage>
        <taxon>Bacteria</taxon>
        <taxon>Bacillati</taxon>
        <taxon>Actinomycetota</taxon>
        <taxon>Actinomycetes</taxon>
        <taxon>Micromonosporales</taxon>
        <taxon>Micromonosporaceae</taxon>
        <taxon>Micromonospora</taxon>
    </lineage>
</organism>
<sequence length="50" mass="5692">MIKLLRRRRANRLPRLTLCESCGQVCTAACRADAHYERGRTAALTDAFVR</sequence>
<dbReference type="Proteomes" id="UP001597053">
    <property type="component" value="Unassembled WGS sequence"/>
</dbReference>